<dbReference type="Gene3D" id="1.20.1250.20">
    <property type="entry name" value="MFS general substrate transporter like domains"/>
    <property type="match status" value="1"/>
</dbReference>
<dbReference type="AlphaFoldDB" id="A0A7D6ZMJ6"/>
<dbReference type="Proteomes" id="UP000515512">
    <property type="component" value="Chromosome"/>
</dbReference>
<dbReference type="CDD" id="cd17324">
    <property type="entry name" value="MFS_NepI_like"/>
    <property type="match status" value="1"/>
</dbReference>
<evidence type="ECO:0000259" key="9">
    <source>
        <dbReference type="PROSITE" id="PS50850"/>
    </source>
</evidence>
<evidence type="ECO:0000256" key="1">
    <source>
        <dbReference type="ARBA" id="ARBA00004651"/>
    </source>
</evidence>
<dbReference type="Pfam" id="PF07690">
    <property type="entry name" value="MFS_1"/>
    <property type="match status" value="1"/>
</dbReference>
<keyword evidence="5 8" id="KW-0812">Transmembrane</keyword>
<dbReference type="InterPro" id="IPR011701">
    <property type="entry name" value="MFS"/>
</dbReference>
<feature type="transmembrane region" description="Helical" evidence="8">
    <location>
        <begin position="315"/>
        <end position="339"/>
    </location>
</feature>
<dbReference type="PANTHER" id="PTHR43271">
    <property type="entry name" value="BLL2771 PROTEIN"/>
    <property type="match status" value="1"/>
</dbReference>
<keyword evidence="6 8" id="KW-1133">Transmembrane helix</keyword>
<keyword evidence="7 8" id="KW-0472">Membrane</keyword>
<keyword evidence="4" id="KW-1003">Cell membrane</keyword>
<feature type="transmembrane region" description="Helical" evidence="8">
    <location>
        <begin position="259"/>
        <end position="280"/>
    </location>
</feature>
<feature type="domain" description="Major facilitator superfamily (MFS) profile" evidence="9">
    <location>
        <begin position="23"/>
        <end position="401"/>
    </location>
</feature>
<feature type="transmembrane region" description="Helical" evidence="8">
    <location>
        <begin position="57"/>
        <end position="77"/>
    </location>
</feature>
<evidence type="ECO:0000256" key="2">
    <source>
        <dbReference type="ARBA" id="ARBA00008335"/>
    </source>
</evidence>
<reference evidence="10 11" key="1">
    <citation type="submission" date="2020-07" db="EMBL/GenBank/DDBJ databases">
        <authorList>
            <person name="Zhuang K."/>
            <person name="Ran Y."/>
        </authorList>
    </citation>
    <scope>NUCLEOTIDE SEQUENCE [LARGE SCALE GENOMIC DNA]</scope>
    <source>
        <strain evidence="10 11">WCH-YHL-001</strain>
    </source>
</reference>
<feature type="transmembrane region" description="Helical" evidence="8">
    <location>
        <begin position="226"/>
        <end position="247"/>
    </location>
</feature>
<evidence type="ECO:0000256" key="3">
    <source>
        <dbReference type="ARBA" id="ARBA00022448"/>
    </source>
</evidence>
<dbReference type="RefSeq" id="WP_181584404.1">
    <property type="nucleotide sequence ID" value="NZ_CP059399.1"/>
</dbReference>
<dbReference type="InterPro" id="IPR036259">
    <property type="entry name" value="MFS_trans_sf"/>
</dbReference>
<dbReference type="KEGG" id="nhu:H0264_14290"/>
<evidence type="ECO:0000313" key="11">
    <source>
        <dbReference type="Proteomes" id="UP000515512"/>
    </source>
</evidence>
<keyword evidence="11" id="KW-1185">Reference proteome</keyword>
<dbReference type="GO" id="GO:0005886">
    <property type="term" value="C:plasma membrane"/>
    <property type="evidence" value="ECO:0007669"/>
    <property type="project" value="UniProtKB-SubCell"/>
</dbReference>
<dbReference type="EMBL" id="CP059399">
    <property type="protein sequence ID" value="QLY33240.1"/>
    <property type="molecule type" value="Genomic_DNA"/>
</dbReference>
<feature type="transmembrane region" description="Helical" evidence="8">
    <location>
        <begin position="118"/>
        <end position="136"/>
    </location>
</feature>
<feature type="transmembrane region" description="Helical" evidence="8">
    <location>
        <begin position="175"/>
        <end position="194"/>
    </location>
</feature>
<feature type="transmembrane region" description="Helical" evidence="8">
    <location>
        <begin position="292"/>
        <end position="309"/>
    </location>
</feature>
<proteinExistence type="inferred from homology"/>
<gene>
    <name evidence="10" type="ORF">H0264_14290</name>
</gene>
<keyword evidence="3" id="KW-0813">Transport</keyword>
<evidence type="ECO:0000313" key="10">
    <source>
        <dbReference type="EMBL" id="QLY33240.1"/>
    </source>
</evidence>
<accession>A0A7D6ZMJ6</accession>
<sequence>MTAQPLARATAVDTGTRSHERRITLALFAAGLTTFASMYSAQALLPSLSAAFGAEPARAALAVSLTTGLLAVAIIPVSALSNRFGRTRVMTASALTTCAIGLLLPLSPSLDVLLAGRALQGVALAGVPAVAMAYLAEEIGAAGLGTAMGVYISGTTLGGLAGRLIPAVTLGTASWRWAAAAIAVAAALCTLWFVRTVPASRRFTASSVHIRTLAADLADHLRDRTLLPLFGLAFLLAGGFTAIYNFLGFRLTAAPFELSPAAAGSVFVMYLAGTVSATVSGRLSGRFGRTRVVTAAILTMAAGLLLTIPDRLPTLLLGVLLCTAGFFGAHAVAGGWVGATATKNRAAASSLYLFAYYLGNSVLGGAAGLAFGHGGWTTLTIYVAVLVLAAAALIGMRSARSSPAEAQAPTA</sequence>
<evidence type="ECO:0000256" key="4">
    <source>
        <dbReference type="ARBA" id="ARBA00022475"/>
    </source>
</evidence>
<name>A0A7D6ZMJ6_9NOCA</name>
<dbReference type="GO" id="GO:0022857">
    <property type="term" value="F:transmembrane transporter activity"/>
    <property type="evidence" value="ECO:0007669"/>
    <property type="project" value="InterPro"/>
</dbReference>
<evidence type="ECO:0000256" key="8">
    <source>
        <dbReference type="SAM" id="Phobius"/>
    </source>
</evidence>
<feature type="transmembrane region" description="Helical" evidence="8">
    <location>
        <begin position="379"/>
        <end position="396"/>
    </location>
</feature>
<dbReference type="InterPro" id="IPR020846">
    <property type="entry name" value="MFS_dom"/>
</dbReference>
<dbReference type="PANTHER" id="PTHR43271:SF1">
    <property type="entry name" value="INNER MEMBRANE TRANSPORT PROTEIN YNFM"/>
    <property type="match status" value="1"/>
</dbReference>
<comment type="subcellular location">
    <subcellularLocation>
        <location evidence="1">Cell membrane</location>
        <topology evidence="1">Multi-pass membrane protein</topology>
    </subcellularLocation>
</comment>
<evidence type="ECO:0000256" key="6">
    <source>
        <dbReference type="ARBA" id="ARBA00022989"/>
    </source>
</evidence>
<evidence type="ECO:0000256" key="7">
    <source>
        <dbReference type="ARBA" id="ARBA00023136"/>
    </source>
</evidence>
<feature type="transmembrane region" description="Helical" evidence="8">
    <location>
        <begin position="25"/>
        <end position="45"/>
    </location>
</feature>
<feature type="transmembrane region" description="Helical" evidence="8">
    <location>
        <begin position="351"/>
        <end position="373"/>
    </location>
</feature>
<feature type="transmembrane region" description="Helical" evidence="8">
    <location>
        <begin position="89"/>
        <end position="106"/>
    </location>
</feature>
<protein>
    <submittedName>
        <fullName evidence="10">MFS transporter</fullName>
    </submittedName>
</protein>
<dbReference type="SUPFAM" id="SSF103473">
    <property type="entry name" value="MFS general substrate transporter"/>
    <property type="match status" value="1"/>
</dbReference>
<evidence type="ECO:0000256" key="5">
    <source>
        <dbReference type="ARBA" id="ARBA00022692"/>
    </source>
</evidence>
<feature type="transmembrane region" description="Helical" evidence="8">
    <location>
        <begin position="148"/>
        <end position="169"/>
    </location>
</feature>
<organism evidence="10 11">
    <name type="scientific">Nocardia huaxiensis</name>
    <dbReference type="NCBI Taxonomy" id="2755382"/>
    <lineage>
        <taxon>Bacteria</taxon>
        <taxon>Bacillati</taxon>
        <taxon>Actinomycetota</taxon>
        <taxon>Actinomycetes</taxon>
        <taxon>Mycobacteriales</taxon>
        <taxon>Nocardiaceae</taxon>
        <taxon>Nocardia</taxon>
    </lineage>
</organism>
<comment type="similarity">
    <text evidence="2">Belongs to the major facilitator superfamily.</text>
</comment>
<dbReference type="PROSITE" id="PS50850">
    <property type="entry name" value="MFS"/>
    <property type="match status" value="1"/>
</dbReference>